<protein>
    <submittedName>
        <fullName evidence="2">Uncharacterized protein</fullName>
    </submittedName>
</protein>
<feature type="region of interest" description="Disordered" evidence="1">
    <location>
        <begin position="50"/>
        <end position="74"/>
    </location>
</feature>
<accession>A0ABQ3DA71</accession>
<comment type="caution">
    <text evidence="2">The sequence shown here is derived from an EMBL/GenBank/DDBJ whole genome shotgun (WGS) entry which is preliminary data.</text>
</comment>
<evidence type="ECO:0000313" key="2">
    <source>
        <dbReference type="EMBL" id="GHA63752.1"/>
    </source>
</evidence>
<evidence type="ECO:0000256" key="1">
    <source>
        <dbReference type="SAM" id="MobiDB-lite"/>
    </source>
</evidence>
<proteinExistence type="predicted"/>
<dbReference type="EMBL" id="BMVN01000050">
    <property type="protein sequence ID" value="GHA63752.1"/>
    <property type="molecule type" value="Genomic_DNA"/>
</dbReference>
<dbReference type="Proteomes" id="UP000653644">
    <property type="component" value="Unassembled WGS sequence"/>
</dbReference>
<sequence>MKRSELRRSADPSHPDFGARSAFYTAYVTPNVIFEGRFWRCIAVRSRMDHAQADGPAHLTPSGLRTARTAKETP</sequence>
<keyword evidence="3" id="KW-1185">Reference proteome</keyword>
<gene>
    <name evidence="2" type="ORF">GCM10010345_79930</name>
</gene>
<organism evidence="2 3">
    <name type="scientific">Streptomyces canarius</name>
    <dbReference type="NCBI Taxonomy" id="285453"/>
    <lineage>
        <taxon>Bacteria</taxon>
        <taxon>Bacillati</taxon>
        <taxon>Actinomycetota</taxon>
        <taxon>Actinomycetes</taxon>
        <taxon>Kitasatosporales</taxon>
        <taxon>Streptomycetaceae</taxon>
        <taxon>Streptomyces</taxon>
    </lineage>
</organism>
<evidence type="ECO:0000313" key="3">
    <source>
        <dbReference type="Proteomes" id="UP000653644"/>
    </source>
</evidence>
<name>A0ABQ3DA71_9ACTN</name>
<reference evidence="3" key="1">
    <citation type="journal article" date="2019" name="Int. J. Syst. Evol. Microbiol.">
        <title>The Global Catalogue of Microorganisms (GCM) 10K type strain sequencing project: providing services to taxonomists for standard genome sequencing and annotation.</title>
        <authorList>
            <consortium name="The Broad Institute Genomics Platform"/>
            <consortium name="The Broad Institute Genome Sequencing Center for Infectious Disease"/>
            <person name="Wu L."/>
            <person name="Ma J."/>
        </authorList>
    </citation>
    <scope>NUCLEOTIDE SEQUENCE [LARGE SCALE GENOMIC DNA]</scope>
    <source>
        <strain evidence="3">JCM 4733</strain>
    </source>
</reference>